<evidence type="ECO:0000313" key="9">
    <source>
        <dbReference type="EMBL" id="KAJ7301685.1"/>
    </source>
</evidence>
<accession>A0AAD6YZ34</accession>
<dbReference type="Pfam" id="PF00067">
    <property type="entry name" value="p450"/>
    <property type="match status" value="1"/>
</dbReference>
<dbReference type="InterPro" id="IPR036396">
    <property type="entry name" value="Cyt_P450_sf"/>
</dbReference>
<evidence type="ECO:0000256" key="6">
    <source>
        <dbReference type="ARBA" id="ARBA00023033"/>
    </source>
</evidence>
<comment type="similarity">
    <text evidence="2 8">Belongs to the cytochrome P450 family.</text>
</comment>
<gene>
    <name evidence="9" type="ORF">DFH08DRAFT_919075</name>
</gene>
<dbReference type="InterPro" id="IPR001128">
    <property type="entry name" value="Cyt_P450"/>
</dbReference>
<reference evidence="9" key="1">
    <citation type="submission" date="2023-03" db="EMBL/GenBank/DDBJ databases">
        <title>Massive genome expansion in bonnet fungi (Mycena s.s.) driven by repeated elements and novel gene families across ecological guilds.</title>
        <authorList>
            <consortium name="Lawrence Berkeley National Laboratory"/>
            <person name="Harder C.B."/>
            <person name="Miyauchi S."/>
            <person name="Viragh M."/>
            <person name="Kuo A."/>
            <person name="Thoen E."/>
            <person name="Andreopoulos B."/>
            <person name="Lu D."/>
            <person name="Skrede I."/>
            <person name="Drula E."/>
            <person name="Henrissat B."/>
            <person name="Morin E."/>
            <person name="Kohler A."/>
            <person name="Barry K."/>
            <person name="LaButti K."/>
            <person name="Morin E."/>
            <person name="Salamov A."/>
            <person name="Lipzen A."/>
            <person name="Mereny Z."/>
            <person name="Hegedus B."/>
            <person name="Baldrian P."/>
            <person name="Stursova M."/>
            <person name="Weitz H."/>
            <person name="Taylor A."/>
            <person name="Grigoriev I.V."/>
            <person name="Nagy L.G."/>
            <person name="Martin F."/>
            <person name="Kauserud H."/>
        </authorList>
    </citation>
    <scope>NUCLEOTIDE SEQUENCE</scope>
    <source>
        <strain evidence="9">CBHHK002</strain>
    </source>
</reference>
<dbReference type="GO" id="GO:0004497">
    <property type="term" value="F:monooxygenase activity"/>
    <property type="evidence" value="ECO:0007669"/>
    <property type="project" value="UniProtKB-KW"/>
</dbReference>
<dbReference type="GO" id="GO:0016705">
    <property type="term" value="F:oxidoreductase activity, acting on paired donors, with incorporation or reduction of molecular oxygen"/>
    <property type="evidence" value="ECO:0007669"/>
    <property type="project" value="InterPro"/>
</dbReference>
<dbReference type="PRINTS" id="PR00465">
    <property type="entry name" value="EP450IV"/>
</dbReference>
<keyword evidence="3 7" id="KW-0479">Metal-binding</keyword>
<dbReference type="Proteomes" id="UP001218218">
    <property type="component" value="Unassembled WGS sequence"/>
</dbReference>
<evidence type="ECO:0000256" key="5">
    <source>
        <dbReference type="ARBA" id="ARBA00023004"/>
    </source>
</evidence>
<dbReference type="AlphaFoldDB" id="A0AAD6YZ34"/>
<organism evidence="9 10">
    <name type="scientific">Mycena albidolilacea</name>
    <dbReference type="NCBI Taxonomy" id="1033008"/>
    <lineage>
        <taxon>Eukaryota</taxon>
        <taxon>Fungi</taxon>
        <taxon>Dikarya</taxon>
        <taxon>Basidiomycota</taxon>
        <taxon>Agaricomycotina</taxon>
        <taxon>Agaricomycetes</taxon>
        <taxon>Agaricomycetidae</taxon>
        <taxon>Agaricales</taxon>
        <taxon>Marasmiineae</taxon>
        <taxon>Mycenaceae</taxon>
        <taxon>Mycena</taxon>
    </lineage>
</organism>
<dbReference type="PROSITE" id="PS00086">
    <property type="entry name" value="CYTOCHROME_P450"/>
    <property type="match status" value="1"/>
</dbReference>
<proteinExistence type="inferred from homology"/>
<dbReference type="SUPFAM" id="SSF48264">
    <property type="entry name" value="Cytochrome P450"/>
    <property type="match status" value="1"/>
</dbReference>
<dbReference type="Gene3D" id="1.10.630.10">
    <property type="entry name" value="Cytochrome P450"/>
    <property type="match status" value="1"/>
</dbReference>
<keyword evidence="7 8" id="KW-0349">Heme</keyword>
<dbReference type="InterPro" id="IPR002403">
    <property type="entry name" value="Cyt_P450_E_grp-IV"/>
</dbReference>
<comment type="cofactor">
    <cofactor evidence="1 7">
        <name>heme</name>
        <dbReference type="ChEBI" id="CHEBI:30413"/>
    </cofactor>
</comment>
<comment type="caution">
    <text evidence="9">The sequence shown here is derived from an EMBL/GenBank/DDBJ whole genome shotgun (WGS) entry which is preliminary data.</text>
</comment>
<protein>
    <submittedName>
        <fullName evidence="9">Cytochrome P450</fullName>
    </submittedName>
</protein>
<evidence type="ECO:0000313" key="10">
    <source>
        <dbReference type="Proteomes" id="UP001218218"/>
    </source>
</evidence>
<dbReference type="EMBL" id="JARIHO010000129">
    <property type="protein sequence ID" value="KAJ7301685.1"/>
    <property type="molecule type" value="Genomic_DNA"/>
</dbReference>
<evidence type="ECO:0000256" key="2">
    <source>
        <dbReference type="ARBA" id="ARBA00010617"/>
    </source>
</evidence>
<dbReference type="PANTHER" id="PTHR46206">
    <property type="entry name" value="CYTOCHROME P450"/>
    <property type="match status" value="1"/>
</dbReference>
<evidence type="ECO:0000256" key="3">
    <source>
        <dbReference type="ARBA" id="ARBA00022723"/>
    </source>
</evidence>
<evidence type="ECO:0000256" key="1">
    <source>
        <dbReference type="ARBA" id="ARBA00001971"/>
    </source>
</evidence>
<keyword evidence="6 8" id="KW-0503">Monooxygenase</keyword>
<evidence type="ECO:0000256" key="8">
    <source>
        <dbReference type="RuleBase" id="RU000461"/>
    </source>
</evidence>
<keyword evidence="4 8" id="KW-0560">Oxidoreductase</keyword>
<dbReference type="InterPro" id="IPR017972">
    <property type="entry name" value="Cyt_P450_CS"/>
</dbReference>
<evidence type="ECO:0000256" key="7">
    <source>
        <dbReference type="PIRSR" id="PIRSR602403-1"/>
    </source>
</evidence>
<dbReference type="CDD" id="cd11041">
    <property type="entry name" value="CYP503A1-like"/>
    <property type="match status" value="1"/>
</dbReference>
<evidence type="ECO:0000256" key="4">
    <source>
        <dbReference type="ARBA" id="ARBA00023002"/>
    </source>
</evidence>
<keyword evidence="10" id="KW-1185">Reference proteome</keyword>
<sequence length="518" mass="58678">MNFPDSDTLLLYAVPSICWAASICWLLYRQRSAFPGIPGSDGLISSYLVALRFLRRPNEVIVLGCNQDRNGVFRFARLFNWEYVVVGRKRVVELAAAPSNILSAVEALADTFQTDYTLGLEFRINPYHIGMVQGPLTRNLSRCFPRVRDEIVHAFDHVLGLHENVWNLVQIFPASIQVVARTSNRLFFDLPICRESEYLQLCIDNAVVVFTRGPMLCRLPKVLRPVLGPFLSPRKRTLRQVLKFLGPLIDERLEQEKRYGRNWPGRPNDLISWLLDVSEGEGRTKPVLAQRVLIINAVAIHTSAMTLTNALYDLTTYPEHILPMREEAESVIAAQGWTKAALNDMHKIDSFLRESMRLNINTLQLRRKVVAKDGFRFSDGTTIPYGSFISVPGKATHYDPGTHSIALDADIYISLPNVFDGFRLSRLREERHGLDASGCSDLFTRHMISTAPEHIAFGHGQHACPGRFFAATELKAMLAHMLINYDIKAETDIRPPEICIAEATMPNPQGKIWIRKRE</sequence>
<dbReference type="GO" id="GO:0020037">
    <property type="term" value="F:heme binding"/>
    <property type="evidence" value="ECO:0007669"/>
    <property type="project" value="InterPro"/>
</dbReference>
<dbReference type="GO" id="GO:0005506">
    <property type="term" value="F:iron ion binding"/>
    <property type="evidence" value="ECO:0007669"/>
    <property type="project" value="InterPro"/>
</dbReference>
<name>A0AAD6YZ34_9AGAR</name>
<feature type="binding site" description="axial binding residue" evidence="7">
    <location>
        <position position="464"/>
    </location>
    <ligand>
        <name>heme</name>
        <dbReference type="ChEBI" id="CHEBI:30413"/>
    </ligand>
    <ligandPart>
        <name>Fe</name>
        <dbReference type="ChEBI" id="CHEBI:18248"/>
    </ligandPart>
</feature>
<dbReference type="PANTHER" id="PTHR46206:SF1">
    <property type="entry name" value="P450, PUTATIVE (EUROFUNG)-RELATED"/>
    <property type="match status" value="1"/>
</dbReference>
<keyword evidence="5 7" id="KW-0408">Iron</keyword>